<keyword evidence="8 10" id="KW-0862">Zinc</keyword>
<comment type="function">
    <text evidence="10">E3 ubiquitin-protein ligase that mediates ubiquitination and subsequent proteasomal degradation of target proteins. E3 ubiquitin ligases accept ubiquitin from an E2 ubiquitin-conjugating enzyme in the form of a thioester and then directly transfers the ubiquitin to targeted substrates.</text>
</comment>
<proteinExistence type="evidence at transcript level"/>
<evidence type="ECO:0000256" key="4">
    <source>
        <dbReference type="ARBA" id="ARBA00022679"/>
    </source>
</evidence>
<dbReference type="Gene3D" id="3.30.40.10">
    <property type="entry name" value="Zinc/RING finger domain, C3HC4 (zinc finger)"/>
    <property type="match status" value="2"/>
</dbReference>
<dbReference type="InterPro" id="IPR018121">
    <property type="entry name" value="7-in-absentia-prot_TRAF-dom"/>
</dbReference>
<evidence type="ECO:0000259" key="12">
    <source>
        <dbReference type="PROSITE" id="PS50835"/>
    </source>
</evidence>
<dbReference type="InterPro" id="IPR008974">
    <property type="entry name" value="TRAF-like"/>
</dbReference>
<name>G3MHX4_AMBMU</name>
<dbReference type="GO" id="GO:0005737">
    <property type="term" value="C:cytoplasm"/>
    <property type="evidence" value="ECO:0007669"/>
    <property type="project" value="InterPro"/>
</dbReference>
<dbReference type="InterPro" id="IPR001841">
    <property type="entry name" value="Znf_RING"/>
</dbReference>
<dbReference type="Pfam" id="PF21362">
    <property type="entry name" value="Sina_RING"/>
    <property type="match status" value="1"/>
</dbReference>
<comment type="pathway">
    <text evidence="2 10">Protein modification; protein ubiquitination.</text>
</comment>
<dbReference type="PANTHER" id="PTHR45877:SF2">
    <property type="entry name" value="E3 UBIQUITIN-PROTEIN LIGASE SINA-RELATED"/>
    <property type="match status" value="1"/>
</dbReference>
<dbReference type="PANTHER" id="PTHR45877">
    <property type="entry name" value="E3 UBIQUITIN-PROTEIN LIGASE SIAH2"/>
    <property type="match status" value="1"/>
</dbReference>
<evidence type="ECO:0000256" key="6">
    <source>
        <dbReference type="ARBA" id="ARBA00022771"/>
    </source>
</evidence>
<dbReference type="PROSITE" id="PS50089">
    <property type="entry name" value="ZF_RING_2"/>
    <property type="match status" value="1"/>
</dbReference>
<evidence type="ECO:0000256" key="10">
    <source>
        <dbReference type="RuleBase" id="RU201113"/>
    </source>
</evidence>
<dbReference type="Pfam" id="PF21361">
    <property type="entry name" value="Sina_ZnF"/>
    <property type="match status" value="1"/>
</dbReference>
<feature type="domain" description="RING-type" evidence="11">
    <location>
        <begin position="27"/>
        <end position="63"/>
    </location>
</feature>
<evidence type="ECO:0000256" key="3">
    <source>
        <dbReference type="ARBA" id="ARBA00009119"/>
    </source>
</evidence>
<keyword evidence="4" id="KW-0808">Transferase</keyword>
<dbReference type="Gene3D" id="2.60.210.10">
    <property type="entry name" value="Apoptosis, Tumor Necrosis Factor Receptor Associated Protein 2, Chain A"/>
    <property type="match status" value="1"/>
</dbReference>
<dbReference type="SUPFAM" id="SSF57850">
    <property type="entry name" value="RING/U-box"/>
    <property type="match status" value="1"/>
</dbReference>
<accession>G3MHX4</accession>
<evidence type="ECO:0000259" key="11">
    <source>
        <dbReference type="PROSITE" id="PS50089"/>
    </source>
</evidence>
<dbReference type="InterPro" id="IPR049548">
    <property type="entry name" value="Sina-like_RING"/>
</dbReference>
<comment type="similarity">
    <text evidence="3 10">Belongs to the SINA (Seven in absentia) family.</text>
</comment>
<keyword evidence="6 9" id="KW-0863">Zinc-finger</keyword>
<dbReference type="InterPro" id="IPR013083">
    <property type="entry name" value="Znf_RING/FYVE/PHD"/>
</dbReference>
<evidence type="ECO:0000256" key="2">
    <source>
        <dbReference type="ARBA" id="ARBA00004906"/>
    </source>
</evidence>
<comment type="domain">
    <text evidence="10">The RING-type zinc finger domain is essential for ubiquitin ligase activity.</text>
</comment>
<organism evidence="14">
    <name type="scientific">Amblyomma maculatum</name>
    <name type="common">Gulf Coast tick</name>
    <dbReference type="NCBI Taxonomy" id="34609"/>
    <lineage>
        <taxon>Eukaryota</taxon>
        <taxon>Metazoa</taxon>
        <taxon>Ecdysozoa</taxon>
        <taxon>Arthropoda</taxon>
        <taxon>Chelicerata</taxon>
        <taxon>Arachnida</taxon>
        <taxon>Acari</taxon>
        <taxon>Parasitiformes</taxon>
        <taxon>Ixodida</taxon>
        <taxon>Ixodoidea</taxon>
        <taxon>Ixodidae</taxon>
        <taxon>Amblyomminae</taxon>
        <taxon>Amblyomma</taxon>
    </lineage>
</organism>
<evidence type="ECO:0000256" key="8">
    <source>
        <dbReference type="ARBA" id="ARBA00022833"/>
    </source>
</evidence>
<dbReference type="EC" id="2.3.2.27" evidence="10"/>
<dbReference type="GO" id="GO:0043161">
    <property type="term" value="P:proteasome-mediated ubiquitin-dependent protein catabolic process"/>
    <property type="evidence" value="ECO:0007669"/>
    <property type="project" value="TreeGrafter"/>
</dbReference>
<dbReference type="InterPro" id="IPR013010">
    <property type="entry name" value="Znf_SIAH"/>
</dbReference>
<evidence type="ECO:0000256" key="7">
    <source>
        <dbReference type="ARBA" id="ARBA00022786"/>
    </source>
</evidence>
<evidence type="ECO:0000313" key="14">
    <source>
        <dbReference type="EMBL" id="AEO33092.1"/>
    </source>
</evidence>
<evidence type="ECO:0000256" key="1">
    <source>
        <dbReference type="ARBA" id="ARBA00000900"/>
    </source>
</evidence>
<dbReference type="Pfam" id="PF03145">
    <property type="entry name" value="Sina_TRAF"/>
    <property type="match status" value="1"/>
</dbReference>
<sequence length="270" mass="29864">QQFGAAQSSPASHNSPQEDDLESLFECPVCSDSVVPPIIQCAHGHLVCSECIKMVAGKCPTCREPIGNIRNLALEKLANKVVFSCKFKPSGCYYRLPVDAKIVHQQSCMFRPVHCPFEIEECTWQGSVDQIKPHLLGSHQQVTVLEGNEVMLTAKCNSETSTDQWTWIQECFGHTFVIILRMTTMDEDAHYFCSVMQCFGSNGAASDFAYHLDYHGSGGVDSFEGIPIDMHDSMEIAMENSDCLEFEISADVLQCQGGIVSIKSTITHLL</sequence>
<dbReference type="PROSITE" id="PS51081">
    <property type="entry name" value="ZF_SIAH"/>
    <property type="match status" value="1"/>
</dbReference>
<dbReference type="AlphaFoldDB" id="G3MHX4"/>
<keyword evidence="5 10" id="KW-0479">Metal-binding</keyword>
<dbReference type="InterPro" id="IPR004162">
    <property type="entry name" value="SINA-like_animal"/>
</dbReference>
<dbReference type="SUPFAM" id="SSF49599">
    <property type="entry name" value="TRAF domain-like"/>
    <property type="match status" value="1"/>
</dbReference>
<feature type="domain" description="Ig-like" evidence="12">
    <location>
        <begin position="133"/>
        <end position="211"/>
    </location>
</feature>
<dbReference type="UniPathway" id="UPA00143"/>
<dbReference type="GO" id="GO:0016567">
    <property type="term" value="P:protein ubiquitination"/>
    <property type="evidence" value="ECO:0007669"/>
    <property type="project" value="UniProtKB-UniPathway"/>
</dbReference>
<feature type="domain" description="SIAH-type" evidence="13">
    <location>
        <begin position="80"/>
        <end position="140"/>
    </location>
</feature>
<comment type="domain">
    <text evidence="10">The SBD domain (substrate-binding domain) mediates the interaction with substrate proteins. It is related to the TRAF family.</text>
</comment>
<keyword evidence="7 10" id="KW-0833">Ubl conjugation pathway</keyword>
<dbReference type="GO" id="GO:0031624">
    <property type="term" value="F:ubiquitin conjugating enzyme binding"/>
    <property type="evidence" value="ECO:0007669"/>
    <property type="project" value="TreeGrafter"/>
</dbReference>
<dbReference type="FunFam" id="3.30.40.10:FF:000041">
    <property type="entry name" value="E3 ubiquitin-protein ligase SINAT3"/>
    <property type="match status" value="1"/>
</dbReference>
<dbReference type="PROSITE" id="PS50835">
    <property type="entry name" value="IG_LIKE"/>
    <property type="match status" value="1"/>
</dbReference>
<feature type="non-terminal residue" evidence="14">
    <location>
        <position position="1"/>
    </location>
</feature>
<comment type="catalytic activity">
    <reaction evidence="1 10">
        <text>S-ubiquitinyl-[E2 ubiquitin-conjugating enzyme]-L-cysteine + [acceptor protein]-L-lysine = [E2 ubiquitin-conjugating enzyme]-L-cysteine + N(6)-ubiquitinyl-[acceptor protein]-L-lysine.</text>
        <dbReference type="EC" id="2.3.2.27"/>
    </reaction>
</comment>
<reference evidence="14" key="1">
    <citation type="journal article" date="2011" name="PLoS ONE">
        <title>A deep insight into the sialotranscriptome of the gulf coast tick, Amblyomma maculatum.</title>
        <authorList>
            <person name="Karim S."/>
            <person name="Singh P."/>
            <person name="Ribeiro J.M."/>
        </authorList>
    </citation>
    <scope>NUCLEOTIDE SEQUENCE</scope>
    <source>
        <tissue evidence="14">Salivary gland</tissue>
    </source>
</reference>
<dbReference type="EMBL" id="JO841475">
    <property type="protein sequence ID" value="AEO33092.1"/>
    <property type="molecule type" value="mRNA"/>
</dbReference>
<dbReference type="InterPro" id="IPR007110">
    <property type="entry name" value="Ig-like_dom"/>
</dbReference>
<protein>
    <recommendedName>
        <fullName evidence="10">E3 ubiquitin-protein ligase</fullName>
        <ecNumber evidence="10">2.3.2.27</ecNumber>
    </recommendedName>
</protein>
<dbReference type="GO" id="GO:0061630">
    <property type="term" value="F:ubiquitin protein ligase activity"/>
    <property type="evidence" value="ECO:0007669"/>
    <property type="project" value="UniProtKB-EC"/>
</dbReference>
<evidence type="ECO:0000256" key="5">
    <source>
        <dbReference type="ARBA" id="ARBA00022723"/>
    </source>
</evidence>
<dbReference type="GO" id="GO:0008270">
    <property type="term" value="F:zinc ion binding"/>
    <property type="evidence" value="ECO:0007669"/>
    <property type="project" value="UniProtKB-KW"/>
</dbReference>
<evidence type="ECO:0000259" key="13">
    <source>
        <dbReference type="PROSITE" id="PS51081"/>
    </source>
</evidence>
<evidence type="ECO:0000256" key="9">
    <source>
        <dbReference type="PROSITE-ProRule" id="PRU00455"/>
    </source>
</evidence>